<dbReference type="Proteomes" id="UP001230188">
    <property type="component" value="Unassembled WGS sequence"/>
</dbReference>
<dbReference type="EMBL" id="JAQMWT010000011">
    <property type="protein sequence ID" value="KAJ8614110.1"/>
    <property type="molecule type" value="Genomic_DNA"/>
</dbReference>
<evidence type="ECO:0000256" key="2">
    <source>
        <dbReference type="ARBA" id="ARBA00033753"/>
    </source>
</evidence>
<comment type="caution">
    <text evidence="4">The sequence shown here is derived from an EMBL/GenBank/DDBJ whole genome shotgun (WGS) entry which is preliminary data.</text>
</comment>
<dbReference type="PANTHER" id="PTHR12818">
    <property type="entry name" value="TRNA (ADENINE(37)-N6)-METHYLTRANSFERASE"/>
    <property type="match status" value="1"/>
</dbReference>
<dbReference type="Gene3D" id="2.40.30.70">
    <property type="entry name" value="YaeB-like"/>
    <property type="match status" value="1"/>
</dbReference>
<dbReference type="PANTHER" id="PTHR12818:SF0">
    <property type="entry name" value="TRNA (ADENINE(37)-N6)-METHYLTRANSFERASE"/>
    <property type="match status" value="1"/>
</dbReference>
<reference evidence="4" key="1">
    <citation type="submission" date="2023-01" db="EMBL/GenBank/DDBJ databases">
        <title>Metagenome sequencing of chrysophaentin producing Chrysophaeum taylorii.</title>
        <authorList>
            <person name="Davison J."/>
            <person name="Bewley C."/>
        </authorList>
    </citation>
    <scope>NUCLEOTIDE SEQUENCE</scope>
    <source>
        <strain evidence="4">NIES-1699</strain>
    </source>
</reference>
<accession>A0AAD7UPJ1</accession>
<evidence type="ECO:0000313" key="4">
    <source>
        <dbReference type="EMBL" id="KAJ8614110.1"/>
    </source>
</evidence>
<dbReference type="InterPro" id="IPR023370">
    <property type="entry name" value="TrmO-like_N"/>
</dbReference>
<evidence type="ECO:0000259" key="3">
    <source>
        <dbReference type="PROSITE" id="PS51668"/>
    </source>
</evidence>
<dbReference type="NCBIfam" id="TIGR00104">
    <property type="entry name" value="tRNA_TsaA"/>
    <property type="match status" value="1"/>
</dbReference>
<comment type="similarity">
    <text evidence="2">Belongs to the tRNA methyltransferase O family.</text>
</comment>
<dbReference type="Pfam" id="PF01980">
    <property type="entry name" value="TrmO_N"/>
    <property type="match status" value="1"/>
</dbReference>
<organism evidence="4 5">
    <name type="scientific">Chrysophaeum taylorii</name>
    <dbReference type="NCBI Taxonomy" id="2483200"/>
    <lineage>
        <taxon>Eukaryota</taxon>
        <taxon>Sar</taxon>
        <taxon>Stramenopiles</taxon>
        <taxon>Ochrophyta</taxon>
        <taxon>Pelagophyceae</taxon>
        <taxon>Pelagomonadales</taxon>
        <taxon>Pelagomonadaceae</taxon>
        <taxon>Chrysophaeum</taxon>
    </lineage>
</organism>
<evidence type="ECO:0000313" key="5">
    <source>
        <dbReference type="Proteomes" id="UP001230188"/>
    </source>
</evidence>
<keyword evidence="1" id="KW-0949">S-adenosyl-L-methionine</keyword>
<sequence>MVVRVAWVAGASSGLCLCLWAWRRRVLQMVEEERRLRLEERRGRTRAEIALRNFKKSERSGFLPVAKIGVLRTPFVKRAGTPRQGGVCPTSRGVVELEAPVTASSLEGLEGFSFVWVVFEFHASTESRRVASKVSPPRGYGKKVGWVATRSPHRANPLGLSLVRLDRVDSRRLRLEVSGVDACDGTPVLDVKPWVPWDAPFETPRVPEWVSRQDSLRETSWSPEAASQLEELAALATHYEGDVEGARRAIGELLVQDPRNNRARNSRATAAYRIEFGGTD</sequence>
<proteinExistence type="inferred from homology"/>
<feature type="domain" description="TsaA-like" evidence="3">
    <location>
        <begin position="65"/>
        <end position="203"/>
    </location>
</feature>
<dbReference type="SUPFAM" id="SSF118196">
    <property type="entry name" value="YaeB-like"/>
    <property type="match status" value="1"/>
</dbReference>
<evidence type="ECO:0000256" key="1">
    <source>
        <dbReference type="ARBA" id="ARBA00022691"/>
    </source>
</evidence>
<protein>
    <recommendedName>
        <fullName evidence="3">TsaA-like domain-containing protein</fullName>
    </recommendedName>
</protein>
<name>A0AAD7UPJ1_9STRA</name>
<dbReference type="InterPro" id="IPR036414">
    <property type="entry name" value="YaeB_N_sf"/>
</dbReference>
<dbReference type="Gene3D" id="3.30.2310.10">
    <property type="entry name" value="YaeB-like"/>
    <property type="match status" value="1"/>
</dbReference>
<keyword evidence="5" id="KW-1185">Reference proteome</keyword>
<dbReference type="PROSITE" id="PS51668">
    <property type="entry name" value="TSAA_2"/>
    <property type="match status" value="1"/>
</dbReference>
<gene>
    <name evidence="4" type="ORF">CTAYLR_004635</name>
</gene>
<dbReference type="AlphaFoldDB" id="A0AAD7UPJ1"/>
<dbReference type="InterPro" id="IPR036413">
    <property type="entry name" value="YaeB-like_sf"/>
</dbReference>
<dbReference type="InterPro" id="IPR040372">
    <property type="entry name" value="YaeB-like"/>
</dbReference>